<evidence type="ECO:0000313" key="5">
    <source>
        <dbReference type="Proteomes" id="UP001321249"/>
    </source>
</evidence>
<evidence type="ECO:0000313" key="2">
    <source>
        <dbReference type="EMBL" id="MDG0866327.1"/>
    </source>
</evidence>
<keyword evidence="4" id="KW-1185">Reference proteome</keyword>
<feature type="domain" description="Alpha/beta hydrolase" evidence="1">
    <location>
        <begin position="249"/>
        <end position="636"/>
    </location>
</feature>
<proteinExistence type="predicted"/>
<dbReference type="EMBL" id="WMBE01000001">
    <property type="protein sequence ID" value="MDG0866327.1"/>
    <property type="molecule type" value="Genomic_DNA"/>
</dbReference>
<gene>
    <name evidence="2" type="ORF">GKO46_04470</name>
    <name evidence="3" type="ORF">GKO48_04790</name>
</gene>
<reference evidence="4" key="3">
    <citation type="submission" date="2023-06" db="EMBL/GenBank/DDBJ databases">
        <title>Pangenomics reveal diversification of enzyme families and niche specialization in globally abundant SAR202 bacteria.</title>
        <authorList>
            <person name="Saw J.H.W."/>
        </authorList>
    </citation>
    <scope>NUCLEOTIDE SEQUENCE [LARGE SCALE GENOMIC DNA]</scope>
    <source>
        <strain evidence="4">JH1073</strain>
    </source>
</reference>
<protein>
    <recommendedName>
        <fullName evidence="1">Alpha/beta hydrolase domain-containing protein</fullName>
    </recommendedName>
</protein>
<organism evidence="3 4">
    <name type="scientific">Candidatus Lucifugimonas marina</name>
    <dbReference type="NCBI Taxonomy" id="3038979"/>
    <lineage>
        <taxon>Bacteria</taxon>
        <taxon>Bacillati</taxon>
        <taxon>Chloroflexota</taxon>
        <taxon>Dehalococcoidia</taxon>
        <taxon>SAR202 cluster</taxon>
        <taxon>Candidatus Lucifugimonadales</taxon>
        <taxon>Candidatus Lucifugimonadaceae</taxon>
        <taxon>Candidatus Lucifugimonas</taxon>
    </lineage>
</organism>
<reference evidence="3" key="2">
    <citation type="journal article" date="2023" name="Nat. Commun.">
        <title>Cultivation of marine bacteria of the SAR202 clade.</title>
        <authorList>
            <person name="Lim Y."/>
            <person name="Seo J.H."/>
            <person name="Giovannoni S.J."/>
            <person name="Kang I."/>
            <person name="Cho J.C."/>
        </authorList>
    </citation>
    <scope>NUCLEOTIDE SEQUENCE</scope>
    <source>
        <strain evidence="3">JH1073</strain>
    </source>
</reference>
<reference evidence="4 5" key="1">
    <citation type="submission" date="2019-11" db="EMBL/GenBank/DDBJ databases">
        <authorList>
            <person name="Cho J.-C."/>
        </authorList>
    </citation>
    <scope>NUCLEOTIDE SEQUENCE [LARGE SCALE GENOMIC DNA]</scope>
    <source>
        <strain evidence="3 4">JH1073</strain>
        <strain evidence="2 5">JH702</strain>
    </source>
</reference>
<dbReference type="InterPro" id="IPR045394">
    <property type="entry name" value="Abhydrolase_dom"/>
</dbReference>
<sequence length="655" mass="72220">MSVVDVKIIRQFAYANWRSFGNTGQYEQIDALMTFAVDPNAKQNGRIVDLEYAPRDAEGRVRFTADFSIVKPVDPERGSKRLLIELPNRGRRRVVDTFNRTDADPAASAAPGDGFLFERGLTVASIGWQWDVYQDDILMGLEAPIADLSALANPGQNIVEIRPNIEAKTWLLADRIHRPLRAADIEQTDAELHIRDYEDGEGSIIPRDQWQFAQETSDGIEPSDEHVYLASGFLPGKYYQIIYTSKDAPVAGAGLIALRDATSFLKYDSEQLLPGLGALDTAIAYGVSQTGRMLRHFMYDGLNEDEQNRKVFEGLLPHVAGARRGAFNHRYAQPSNQSYPSFGHLPPFADIELDDPISNLSEGLLSKLTELNAVPKVMYTNSSSEYWRGDCSLMHTDPHGKVDVELGPESRMYHFAGTQHGPGSLPQTHEEGAEGALALYPTNVVDYSPLLRAALVNLEEWIAEGKEPPANAFAQIDHETAATRGDVLEKFKSLPDQVVIDPEKLWVMRQTDLGDGADIGVGTYPPIEGENYACLVSAVDADGNEIAGVRLPDLTKPVATHTGWTPRHPSTAAPDQIVAMQGFSNWFPVTAEERKAIEDPRPAIAERYESRDQYVQLVRQDAEALASAGYVLEQDVGLVTQNAVDRYDAAVANGE</sequence>
<evidence type="ECO:0000313" key="4">
    <source>
        <dbReference type="Proteomes" id="UP001219901"/>
    </source>
</evidence>
<name>A0AAJ5ZHT9_9CHLR</name>
<dbReference type="Pfam" id="PF20091">
    <property type="entry name" value="Abhydrolase_10"/>
    <property type="match status" value="1"/>
</dbReference>
<dbReference type="EMBL" id="CP046147">
    <property type="protein sequence ID" value="WFG38956.1"/>
    <property type="molecule type" value="Genomic_DNA"/>
</dbReference>
<dbReference type="AlphaFoldDB" id="A0AAJ5ZHT9"/>
<evidence type="ECO:0000259" key="1">
    <source>
        <dbReference type="Pfam" id="PF20091"/>
    </source>
</evidence>
<dbReference type="Proteomes" id="UP001321249">
    <property type="component" value="Unassembled WGS sequence"/>
</dbReference>
<accession>A0AAJ5ZHT9</accession>
<dbReference type="RefSeq" id="WP_342822236.1">
    <property type="nucleotide sequence ID" value="NZ_CP046146.1"/>
</dbReference>
<dbReference type="Proteomes" id="UP001219901">
    <property type="component" value="Chromosome"/>
</dbReference>
<evidence type="ECO:0000313" key="3">
    <source>
        <dbReference type="EMBL" id="WFG38956.1"/>
    </source>
</evidence>